<accession>A0A5J4NIC4</accession>
<dbReference type="EMBL" id="QNGE01002633">
    <property type="protein sequence ID" value="KAA3675252.1"/>
    <property type="molecule type" value="Genomic_DNA"/>
</dbReference>
<proteinExistence type="predicted"/>
<evidence type="ECO:0000313" key="2">
    <source>
        <dbReference type="Proteomes" id="UP000324629"/>
    </source>
</evidence>
<organism evidence="1 2">
    <name type="scientific">Paragonimus westermani</name>
    <dbReference type="NCBI Taxonomy" id="34504"/>
    <lineage>
        <taxon>Eukaryota</taxon>
        <taxon>Metazoa</taxon>
        <taxon>Spiralia</taxon>
        <taxon>Lophotrochozoa</taxon>
        <taxon>Platyhelminthes</taxon>
        <taxon>Trematoda</taxon>
        <taxon>Digenea</taxon>
        <taxon>Plagiorchiida</taxon>
        <taxon>Troglotremata</taxon>
        <taxon>Troglotrematidae</taxon>
        <taxon>Paragonimus</taxon>
    </lineage>
</organism>
<protein>
    <recommendedName>
        <fullName evidence="3">Rab9 effector protein with kelch motifs</fullName>
    </recommendedName>
</protein>
<dbReference type="SUPFAM" id="SSF50965">
    <property type="entry name" value="Galactose oxidase, central domain"/>
    <property type="match status" value="1"/>
</dbReference>
<evidence type="ECO:0008006" key="3">
    <source>
        <dbReference type="Google" id="ProtNLM"/>
    </source>
</evidence>
<dbReference type="InterPro" id="IPR015915">
    <property type="entry name" value="Kelch-typ_b-propeller"/>
</dbReference>
<keyword evidence="2" id="KW-1185">Reference proteome</keyword>
<reference evidence="1 2" key="1">
    <citation type="journal article" date="2019" name="Gigascience">
        <title>Whole-genome sequence of the oriental lung fluke Paragonimus westermani.</title>
        <authorList>
            <person name="Oey H."/>
            <person name="Zakrzewski M."/>
            <person name="Narain K."/>
            <person name="Devi K.R."/>
            <person name="Agatsuma T."/>
            <person name="Nawaratna S."/>
            <person name="Gobert G.N."/>
            <person name="Jones M.K."/>
            <person name="Ragan M.A."/>
            <person name="McManus D.P."/>
            <person name="Krause L."/>
        </authorList>
    </citation>
    <scope>NUCLEOTIDE SEQUENCE [LARGE SCALE GENOMIC DNA]</scope>
    <source>
        <strain evidence="1 2">IND2009</strain>
    </source>
</reference>
<gene>
    <name evidence="1" type="ORF">DEA37_0012576</name>
</gene>
<comment type="caution">
    <text evidence="1">The sequence shown here is derived from an EMBL/GenBank/DDBJ whole genome shotgun (WGS) entry which is preliminary data.</text>
</comment>
<sequence>MCTADQQLPYFSTAKVHLIQWIDLDLQSNSNTGVYRPSPVRVHGELSDSFSTGRIDWLSDLSSFDTVKLFWSRVHLRHIDHTTVQNPHVNAGQSGCFLPPGPDGEPGVFLLFGGISPVSGACVEDLCIISPDRGRWFTAKPVTCGVGWPAGRCGHSVCALDSNRALVMFGNLESFMAPSFDMAAPKPYRGRPAGDMWILTRYKQSESSQG</sequence>
<evidence type="ECO:0000313" key="1">
    <source>
        <dbReference type="EMBL" id="KAA3675252.1"/>
    </source>
</evidence>
<name>A0A5J4NIC4_9TREM</name>
<dbReference type="InterPro" id="IPR011043">
    <property type="entry name" value="Gal_Oxase/kelch_b-propeller"/>
</dbReference>
<dbReference type="Gene3D" id="2.120.10.80">
    <property type="entry name" value="Kelch-type beta propeller"/>
    <property type="match status" value="1"/>
</dbReference>
<dbReference type="Proteomes" id="UP000324629">
    <property type="component" value="Unassembled WGS sequence"/>
</dbReference>
<dbReference type="AlphaFoldDB" id="A0A5J4NIC4"/>